<dbReference type="InterPro" id="IPR011900">
    <property type="entry name" value="GRX_bact"/>
</dbReference>
<dbReference type="OrthoDB" id="9814618at2"/>
<dbReference type="Pfam" id="PF00462">
    <property type="entry name" value="Glutaredoxin"/>
    <property type="match status" value="1"/>
</dbReference>
<dbReference type="InterPro" id="IPR011767">
    <property type="entry name" value="GLR_AS"/>
</dbReference>
<keyword evidence="3 6" id="KW-0249">Electron transport</keyword>
<evidence type="ECO:0000256" key="6">
    <source>
        <dbReference type="RuleBase" id="RU364065"/>
    </source>
</evidence>
<dbReference type="KEGG" id="pef:A7E78_10910"/>
<dbReference type="GO" id="GO:0015038">
    <property type="term" value="F:glutathione disulfide oxidoreductase activity"/>
    <property type="evidence" value="ECO:0007669"/>
    <property type="project" value="UniProtKB-UniRule"/>
</dbReference>
<feature type="domain" description="Glutaredoxin" evidence="7">
    <location>
        <begin position="4"/>
        <end position="63"/>
    </location>
</feature>
<evidence type="ECO:0000313" key="8">
    <source>
        <dbReference type="EMBL" id="APG28313.1"/>
    </source>
</evidence>
<accession>A0A1L3GQX3</accession>
<dbReference type="PROSITE" id="PS00195">
    <property type="entry name" value="GLUTAREDOXIN_1"/>
    <property type="match status" value="1"/>
</dbReference>
<evidence type="ECO:0000256" key="4">
    <source>
        <dbReference type="ARBA" id="ARBA00023157"/>
    </source>
</evidence>
<comment type="function">
    <text evidence="6">Has a glutathione-disulfide oxidoreductase activity in the presence of NADPH and glutathione reductase. Reduces low molecular weight disulfides and proteins.</text>
</comment>
<protein>
    <recommendedName>
        <fullName evidence="6">Glutaredoxin</fullName>
    </recommendedName>
</protein>
<name>A0A1L3GQX3_9BACT</name>
<dbReference type="PRINTS" id="PR00160">
    <property type="entry name" value="GLUTAREDOXIN"/>
</dbReference>
<dbReference type="PANTHER" id="PTHR45694">
    <property type="entry name" value="GLUTAREDOXIN 2"/>
    <property type="match status" value="1"/>
</dbReference>
<dbReference type="GO" id="GO:0005737">
    <property type="term" value="C:cytoplasm"/>
    <property type="evidence" value="ECO:0007669"/>
    <property type="project" value="TreeGrafter"/>
</dbReference>
<evidence type="ECO:0000259" key="7">
    <source>
        <dbReference type="Pfam" id="PF00462"/>
    </source>
</evidence>
<dbReference type="Proteomes" id="UP000182517">
    <property type="component" value="Chromosome"/>
</dbReference>
<dbReference type="PROSITE" id="PS51354">
    <property type="entry name" value="GLUTAREDOXIN_2"/>
    <property type="match status" value="1"/>
</dbReference>
<dbReference type="NCBIfam" id="TIGR02181">
    <property type="entry name" value="GRX_bact"/>
    <property type="match status" value="1"/>
</dbReference>
<keyword evidence="5 6" id="KW-0676">Redox-active center</keyword>
<sequence>MKRVEIYTKDHCPYCHRAKDLLESKNVPFVEYDVSTDSVKEQEMRQRSGRMTVPEIFIDDTLIGGCDDLFALETSGNLDDHLGI</sequence>
<keyword evidence="6" id="KW-0963">Cytoplasm</keyword>
<keyword evidence="4" id="KW-1015">Disulfide bond</keyword>
<keyword evidence="2 6" id="KW-0813">Transport</keyword>
<dbReference type="RefSeq" id="WP_072284341.1">
    <property type="nucleotide sequence ID" value="NZ_CP015519.1"/>
</dbReference>
<dbReference type="PANTHER" id="PTHR45694:SF18">
    <property type="entry name" value="GLUTAREDOXIN-1-RELATED"/>
    <property type="match status" value="1"/>
</dbReference>
<dbReference type="EMBL" id="CP015519">
    <property type="protein sequence ID" value="APG28313.1"/>
    <property type="molecule type" value="Genomic_DNA"/>
</dbReference>
<dbReference type="InterPro" id="IPR002109">
    <property type="entry name" value="Glutaredoxin"/>
</dbReference>
<evidence type="ECO:0000256" key="5">
    <source>
        <dbReference type="ARBA" id="ARBA00023284"/>
    </source>
</evidence>
<proteinExistence type="inferred from homology"/>
<evidence type="ECO:0000256" key="1">
    <source>
        <dbReference type="ARBA" id="ARBA00007787"/>
    </source>
</evidence>
<evidence type="ECO:0000313" key="9">
    <source>
        <dbReference type="Proteomes" id="UP000182517"/>
    </source>
</evidence>
<keyword evidence="9" id="KW-1185">Reference proteome</keyword>
<dbReference type="InterPro" id="IPR036249">
    <property type="entry name" value="Thioredoxin-like_sf"/>
</dbReference>
<dbReference type="GO" id="GO:0045454">
    <property type="term" value="P:cell redox homeostasis"/>
    <property type="evidence" value="ECO:0007669"/>
    <property type="project" value="InterPro"/>
</dbReference>
<reference evidence="8 9" key="1">
    <citation type="journal article" date="2017" name="Genome Announc.">
        <title>Complete Genome Sequences of Two Acetylene-Fermenting Pelobacter acetylenicus Strains.</title>
        <authorList>
            <person name="Sutton J.M."/>
            <person name="Baesman S.M."/>
            <person name="Fierst J.L."/>
            <person name="Poret-Peterson A.T."/>
            <person name="Oremland R.S."/>
            <person name="Dunlap D.S."/>
            <person name="Akob D.M."/>
        </authorList>
    </citation>
    <scope>NUCLEOTIDE SEQUENCE [LARGE SCALE GENOMIC DNA]</scope>
    <source>
        <strain evidence="8 9">SFB93</strain>
    </source>
</reference>
<dbReference type="GO" id="GO:0034599">
    <property type="term" value="P:cellular response to oxidative stress"/>
    <property type="evidence" value="ECO:0007669"/>
    <property type="project" value="TreeGrafter"/>
</dbReference>
<evidence type="ECO:0000256" key="3">
    <source>
        <dbReference type="ARBA" id="ARBA00022982"/>
    </source>
</evidence>
<organism evidence="8 9">
    <name type="scientific">Syntrophotalea acetylenivorans</name>
    <dbReference type="NCBI Taxonomy" id="1842532"/>
    <lineage>
        <taxon>Bacteria</taxon>
        <taxon>Pseudomonadati</taxon>
        <taxon>Thermodesulfobacteriota</taxon>
        <taxon>Desulfuromonadia</taxon>
        <taxon>Desulfuromonadales</taxon>
        <taxon>Syntrophotaleaceae</taxon>
        <taxon>Syntrophotalea</taxon>
    </lineage>
</organism>
<dbReference type="InterPro" id="IPR014025">
    <property type="entry name" value="Glutaredoxin_subgr"/>
</dbReference>
<dbReference type="AlphaFoldDB" id="A0A1L3GQX3"/>
<evidence type="ECO:0000256" key="2">
    <source>
        <dbReference type="ARBA" id="ARBA00022448"/>
    </source>
</evidence>
<gene>
    <name evidence="8" type="ORF">A7E78_10910</name>
</gene>
<dbReference type="CDD" id="cd03418">
    <property type="entry name" value="GRX_GRXb_1_3_like"/>
    <property type="match status" value="1"/>
</dbReference>
<dbReference type="STRING" id="1842532.A7E78_10910"/>
<dbReference type="Gene3D" id="3.40.30.10">
    <property type="entry name" value="Glutaredoxin"/>
    <property type="match status" value="1"/>
</dbReference>
<comment type="similarity">
    <text evidence="1 6">Belongs to the glutaredoxin family.</text>
</comment>
<dbReference type="SUPFAM" id="SSF52833">
    <property type="entry name" value="Thioredoxin-like"/>
    <property type="match status" value="1"/>
</dbReference>